<evidence type="ECO:0000256" key="3">
    <source>
        <dbReference type="SAM" id="MobiDB-lite"/>
    </source>
</evidence>
<evidence type="ECO:0000313" key="7">
    <source>
        <dbReference type="EMBL" id="KAB1326643.1"/>
    </source>
</evidence>
<accession>A0A139L792</accession>
<dbReference type="PANTHER" id="PTHR42970:SF1">
    <property type="entry name" value="PECTATE LYASE C-RELATED"/>
    <property type="match status" value="1"/>
</dbReference>
<keyword evidence="1" id="KW-0479">Metal-binding</keyword>
<feature type="region of interest" description="Disordered" evidence="3">
    <location>
        <begin position="446"/>
        <end position="497"/>
    </location>
</feature>
<dbReference type="GO" id="GO:0046872">
    <property type="term" value="F:metal ion binding"/>
    <property type="evidence" value="ECO:0007669"/>
    <property type="project" value="UniProtKB-KW"/>
</dbReference>
<dbReference type="Proteomes" id="UP000473905">
    <property type="component" value="Unassembled WGS sequence"/>
</dbReference>
<reference evidence="9" key="2">
    <citation type="journal article" date="2018" name="Nature">
        <title>Human gut bacteria contain acquired interbacterial defence systems.</title>
        <authorList>
            <person name="Ross B.D."/>
            <person name="Verster A.J."/>
            <person name="Radey M.C."/>
            <person name="Schmidtke D.T."/>
            <person name="Pope C.E."/>
            <person name="Hoffman L.R."/>
            <person name="Hajjar A."/>
            <person name="Peterson S.B."/>
            <person name="Borenstein E."/>
            <person name="Mougous J."/>
        </authorList>
    </citation>
    <scope>NUCLEOTIDE SEQUENCE</scope>
    <source>
        <strain evidence="9">3725 D1 iv</strain>
    </source>
</reference>
<reference evidence="10" key="1">
    <citation type="journal article" date="2018" name="J. Anim. Genet.">
        <title>Acquired interbacterial defense systems protect against interspecies antagonism in the human gut microbiome.</title>
        <authorList>
            <person name="Ross B.D."/>
            <person name="Verster A.J."/>
            <person name="Radey M.C."/>
            <person name="Schmidtke D.T."/>
            <person name="Pope C.E."/>
            <person name="Hoffman L.R."/>
            <person name="Hajjar A."/>
            <person name="Peterson S.B."/>
            <person name="Borenstein E."/>
            <person name="Mougous J."/>
        </authorList>
    </citation>
    <scope>NUCLEOTIDE SEQUENCE [LARGE SCALE GENOMIC DNA]</scope>
    <source>
        <strain evidence="10">3725 D1 iv</strain>
    </source>
</reference>
<dbReference type="RefSeq" id="WP_004309414.1">
    <property type="nucleotide sequence ID" value="NZ_CAAKNR010000147.1"/>
</dbReference>
<dbReference type="Proteomes" id="UP000435985">
    <property type="component" value="Unassembled WGS sequence"/>
</dbReference>
<dbReference type="PANTHER" id="PTHR42970">
    <property type="entry name" value="PECTATE LYASE C-RELATED"/>
    <property type="match status" value="1"/>
</dbReference>
<dbReference type="Proteomes" id="UP001219389">
    <property type="component" value="Unassembled WGS sequence"/>
</dbReference>
<proteinExistence type="predicted"/>
<reference evidence="9" key="4">
    <citation type="submission" date="2019-07" db="EMBL/GenBank/DDBJ databases">
        <authorList>
            <person name="Ross B.D."/>
            <person name="Verster A.J."/>
            <person name="Radey M.C."/>
            <person name="Schmidtke D.T."/>
            <person name="Pope C.E."/>
            <person name="Hoffman L.R."/>
            <person name="Hajjar A."/>
            <person name="Peterson S.B."/>
            <person name="Borenstein E."/>
            <person name="Mougous J.D."/>
        </authorList>
    </citation>
    <scope>NUCLEOTIDE SEQUENCE</scope>
    <source>
        <strain evidence="9">3725 D1 iv</strain>
    </source>
</reference>
<dbReference type="PROSITE" id="PS51257">
    <property type="entry name" value="PROKAR_LIPOPROTEIN"/>
    <property type="match status" value="1"/>
</dbReference>
<name>A0A139L792_BACOV</name>
<gene>
    <name evidence="9" type="ORF">DYI28_24850</name>
    <name evidence="7" type="ORF">F3B53_11635</name>
    <name evidence="6" type="ORF">F3B98_15740</name>
    <name evidence="5" type="ORF">F3D66_20430</name>
    <name evidence="8" type="ORF">PO382_11775</name>
</gene>
<dbReference type="InterPro" id="IPR052063">
    <property type="entry name" value="Polysaccharide_Lyase_1"/>
</dbReference>
<evidence type="ECO:0000313" key="11">
    <source>
        <dbReference type="Proteomes" id="UP000375690"/>
    </source>
</evidence>
<sequence length="527" mass="57348">MLKSIKMGLLCFCVINLSVACSSEDPSITDETPGQNTGNGGNENEGGEEETPAETRYAFPGAYGAGRYTTGGAGGDVYIVTSLEDNDKTTQGTLRYALNRTGKRTIVFAVSGLIELKSPLRITNGDVTIAGQSAPGDGICLKGHPVSVQADNVIIRFMRFRMGSDNFTTEAEADSGDALWGKQHKNIIIDHCSMSWSTDECASFYDNTNFTMQWCIISESLNRSVHTKGNHGYGGIWGGSPATFHHNLLAHHSSRTPRLCGSRYTGKPENEKLDLRNNVFYNWGPTNGGYAGEGGSYNFVNNYYKPGPVTNTKKNIVNRIFQPNGDDGTNKNTKGIWGTFYLKGNYFDGTCPELKAEYQSLLTSVNNDNWQGLHPNATEAVPLPDGGEKALQSSNEFTISEDASEFTQSAKEAYESVLKYAGASLKYDDVDKRIIANVRNGDYTADGSNGSEKGLIDKASDVGGWPEYKKETGPKDTDGDGIPDEWETANGLNPKSKADGAKYTLSKTYTNLEVYLNSLVETLYPNK</sequence>
<evidence type="ECO:0000256" key="2">
    <source>
        <dbReference type="ARBA" id="ARBA00023180"/>
    </source>
</evidence>
<dbReference type="Proteomes" id="UP000318823">
    <property type="component" value="Chromosome"/>
</dbReference>
<feature type="region of interest" description="Disordered" evidence="3">
    <location>
        <begin position="24"/>
        <end position="52"/>
    </location>
</feature>
<evidence type="ECO:0000313" key="13">
    <source>
        <dbReference type="Proteomes" id="UP000473905"/>
    </source>
</evidence>
<dbReference type="SUPFAM" id="SSF51126">
    <property type="entry name" value="Pectin lyase-like"/>
    <property type="match status" value="1"/>
</dbReference>
<feature type="compositionally biased region" description="Basic and acidic residues" evidence="3">
    <location>
        <begin position="467"/>
        <end position="478"/>
    </location>
</feature>
<dbReference type="EMBL" id="JAQNZF010000013">
    <property type="protein sequence ID" value="MDC2742902.1"/>
    <property type="molecule type" value="Genomic_DNA"/>
</dbReference>
<dbReference type="EMBL" id="CP041395">
    <property type="protein sequence ID" value="QDM11673.1"/>
    <property type="molecule type" value="Genomic_DNA"/>
</dbReference>
<evidence type="ECO:0000313" key="10">
    <source>
        <dbReference type="Proteomes" id="UP000318823"/>
    </source>
</evidence>
<dbReference type="Proteomes" id="UP000375690">
    <property type="component" value="Unassembled WGS sequence"/>
</dbReference>
<protein>
    <submittedName>
        <fullName evidence="7">Pectate lyase</fullName>
    </submittedName>
</protein>
<evidence type="ECO:0000313" key="8">
    <source>
        <dbReference type="EMBL" id="MDC2742902.1"/>
    </source>
</evidence>
<dbReference type="Gene3D" id="2.160.20.10">
    <property type="entry name" value="Single-stranded right-handed beta-helix, Pectin lyase-like"/>
    <property type="match status" value="1"/>
</dbReference>
<evidence type="ECO:0000313" key="6">
    <source>
        <dbReference type="EMBL" id="KAA4663209.1"/>
    </source>
</evidence>
<evidence type="ECO:0000313" key="5">
    <source>
        <dbReference type="EMBL" id="KAA4093100.1"/>
    </source>
</evidence>
<dbReference type="EMBL" id="VWFO01000020">
    <property type="protein sequence ID" value="KAA4663209.1"/>
    <property type="molecule type" value="Genomic_DNA"/>
</dbReference>
<evidence type="ECO:0000256" key="4">
    <source>
        <dbReference type="SAM" id="SignalP"/>
    </source>
</evidence>
<organism evidence="7 11">
    <name type="scientific">Bacteroides ovatus</name>
    <dbReference type="NCBI Taxonomy" id="28116"/>
    <lineage>
        <taxon>Bacteria</taxon>
        <taxon>Pseudomonadati</taxon>
        <taxon>Bacteroidota</taxon>
        <taxon>Bacteroidia</taxon>
        <taxon>Bacteroidales</taxon>
        <taxon>Bacteroidaceae</taxon>
        <taxon>Bacteroides</taxon>
    </lineage>
</organism>
<dbReference type="GO" id="GO:0016829">
    <property type="term" value="F:lyase activity"/>
    <property type="evidence" value="ECO:0007669"/>
    <property type="project" value="UniProtKB-KW"/>
</dbReference>
<feature type="signal peptide" evidence="4">
    <location>
        <begin position="1"/>
        <end position="23"/>
    </location>
</feature>
<keyword evidence="13" id="KW-1185">Reference proteome</keyword>
<reference evidence="8" key="5">
    <citation type="submission" date="2022-10" db="EMBL/GenBank/DDBJ databases">
        <title>Human gut microbiome strain richness.</title>
        <authorList>
            <person name="Chen-Liaw A."/>
        </authorList>
    </citation>
    <scope>NUCLEOTIDE SEQUENCE</scope>
    <source>
        <strain evidence="8">BSD2780120875st1_E1_BSD2780120875_150330</strain>
    </source>
</reference>
<feature type="chain" id="PRO_5044548628" evidence="4">
    <location>
        <begin position="24"/>
        <end position="527"/>
    </location>
</feature>
<dbReference type="AlphaFoldDB" id="A0A139L792"/>
<evidence type="ECO:0000256" key="1">
    <source>
        <dbReference type="ARBA" id="ARBA00022723"/>
    </source>
</evidence>
<keyword evidence="7" id="KW-0456">Lyase</keyword>
<reference evidence="11 12" key="3">
    <citation type="journal article" date="2019" name="Nat. Med.">
        <title>A library of human gut bacterial isolates paired with longitudinal multiomics data enables mechanistic microbiome research.</title>
        <authorList>
            <person name="Poyet M."/>
            <person name="Groussin M."/>
            <person name="Gibbons S.M."/>
            <person name="Avila-Pacheco J."/>
            <person name="Jiang X."/>
            <person name="Kearney S.M."/>
            <person name="Perrotta A.R."/>
            <person name="Berdy B."/>
            <person name="Zhao S."/>
            <person name="Lieberman T.D."/>
            <person name="Swanson P.K."/>
            <person name="Smith M."/>
            <person name="Roesemann S."/>
            <person name="Alexander J.E."/>
            <person name="Rich S.A."/>
            <person name="Livny J."/>
            <person name="Vlamakis H."/>
            <person name="Clish C."/>
            <person name="Bullock K."/>
            <person name="Deik A."/>
            <person name="Scott J."/>
            <person name="Pierce K.A."/>
            <person name="Xavier R.J."/>
            <person name="Alm E.J."/>
        </authorList>
    </citation>
    <scope>NUCLEOTIDE SEQUENCE [LARGE SCALE GENOMIC DNA]</scope>
    <source>
        <strain evidence="5 13">BIOML-A134</strain>
        <strain evidence="6 12">BIOML-A14</strain>
        <strain evidence="7 11">BIOML-A2</strain>
    </source>
</reference>
<dbReference type="STRING" id="28116.Bovatus_04364"/>
<evidence type="ECO:0000313" key="12">
    <source>
        <dbReference type="Proteomes" id="UP000435985"/>
    </source>
</evidence>
<dbReference type="EMBL" id="VWKB01000030">
    <property type="protein sequence ID" value="KAA4093100.1"/>
    <property type="molecule type" value="Genomic_DNA"/>
</dbReference>
<dbReference type="InterPro" id="IPR011050">
    <property type="entry name" value="Pectin_lyase_fold/virulence"/>
</dbReference>
<dbReference type="InterPro" id="IPR012334">
    <property type="entry name" value="Pectin_lyas_fold"/>
</dbReference>
<keyword evidence="2" id="KW-0325">Glycoprotein</keyword>
<dbReference type="EMBL" id="VWFC01000011">
    <property type="protein sequence ID" value="KAB1326643.1"/>
    <property type="molecule type" value="Genomic_DNA"/>
</dbReference>
<evidence type="ECO:0000313" key="9">
    <source>
        <dbReference type="EMBL" id="QDM11673.1"/>
    </source>
</evidence>
<keyword evidence="4" id="KW-0732">Signal</keyword>